<evidence type="ECO:0000259" key="1">
    <source>
        <dbReference type="SMART" id="SM00128"/>
    </source>
</evidence>
<dbReference type="Gene3D" id="3.60.10.10">
    <property type="entry name" value="Endonuclease/exonuclease/phosphatase"/>
    <property type="match status" value="1"/>
</dbReference>
<dbReference type="SUPFAM" id="SSF56219">
    <property type="entry name" value="DNase I-like"/>
    <property type="match status" value="2"/>
</dbReference>
<dbReference type="AlphaFoldDB" id="A0AAV5R8T0"/>
<dbReference type="EMBL" id="BTGB01000005">
    <property type="protein sequence ID" value="GMM47006.1"/>
    <property type="molecule type" value="Genomic_DNA"/>
</dbReference>
<comment type="caution">
    <text evidence="2">The sequence shown here is derived from an EMBL/GenBank/DDBJ whole genome shotgun (WGS) entry which is preliminary data.</text>
</comment>
<gene>
    <name evidence="2" type="ORF">DAPK24_035810</name>
</gene>
<protein>
    <recommendedName>
        <fullName evidence="1">Inositol polyphosphate-related phosphatase domain-containing protein</fullName>
    </recommendedName>
</protein>
<reference evidence="2 3" key="1">
    <citation type="journal article" date="2023" name="Elife">
        <title>Identification of key yeast species and microbe-microbe interactions impacting larval growth of Drosophila in the wild.</title>
        <authorList>
            <person name="Mure A."/>
            <person name="Sugiura Y."/>
            <person name="Maeda R."/>
            <person name="Honda K."/>
            <person name="Sakurai N."/>
            <person name="Takahashi Y."/>
            <person name="Watada M."/>
            <person name="Katoh T."/>
            <person name="Gotoh A."/>
            <person name="Gotoh Y."/>
            <person name="Taniguchi I."/>
            <person name="Nakamura K."/>
            <person name="Hayashi T."/>
            <person name="Katayama T."/>
            <person name="Uemura T."/>
            <person name="Hattori Y."/>
        </authorList>
    </citation>
    <scope>NUCLEOTIDE SEQUENCE [LARGE SCALE GENOMIC DNA]</scope>
    <source>
        <strain evidence="2 3">PK-24</strain>
    </source>
</reference>
<dbReference type="InterPro" id="IPR000300">
    <property type="entry name" value="IPPc"/>
</dbReference>
<dbReference type="GO" id="GO:0046856">
    <property type="term" value="P:phosphatidylinositol dephosphorylation"/>
    <property type="evidence" value="ECO:0007669"/>
    <property type="project" value="InterPro"/>
</dbReference>
<keyword evidence="3" id="KW-1185">Reference proteome</keyword>
<organism evidence="2 3">
    <name type="scientific">Pichia kluyveri</name>
    <name type="common">Yeast</name>
    <dbReference type="NCBI Taxonomy" id="36015"/>
    <lineage>
        <taxon>Eukaryota</taxon>
        <taxon>Fungi</taxon>
        <taxon>Dikarya</taxon>
        <taxon>Ascomycota</taxon>
        <taxon>Saccharomycotina</taxon>
        <taxon>Pichiomycetes</taxon>
        <taxon>Pichiales</taxon>
        <taxon>Pichiaceae</taxon>
        <taxon>Pichia</taxon>
    </lineage>
</organism>
<name>A0AAV5R8T0_PICKL</name>
<accession>A0AAV5R8T0</accession>
<dbReference type="PANTHER" id="PTHR11200:SF275">
    <property type="entry name" value="LD06095P"/>
    <property type="match status" value="1"/>
</dbReference>
<feature type="domain" description="Inositol polyphosphate-related phosphatase" evidence="1">
    <location>
        <begin position="149"/>
        <end position="629"/>
    </location>
</feature>
<dbReference type="Pfam" id="PF22669">
    <property type="entry name" value="Exo_endo_phos2"/>
    <property type="match status" value="2"/>
</dbReference>
<dbReference type="InterPro" id="IPR046985">
    <property type="entry name" value="IP5"/>
</dbReference>
<evidence type="ECO:0000313" key="2">
    <source>
        <dbReference type="EMBL" id="GMM47006.1"/>
    </source>
</evidence>
<evidence type="ECO:0000313" key="3">
    <source>
        <dbReference type="Proteomes" id="UP001378960"/>
    </source>
</evidence>
<dbReference type="GO" id="GO:0004439">
    <property type="term" value="F:phosphatidylinositol-4,5-bisphosphate 5-phosphatase activity"/>
    <property type="evidence" value="ECO:0007669"/>
    <property type="project" value="TreeGrafter"/>
</dbReference>
<proteinExistence type="predicted"/>
<dbReference type="Proteomes" id="UP001378960">
    <property type="component" value="Unassembled WGS sequence"/>
</dbReference>
<dbReference type="PANTHER" id="PTHR11200">
    <property type="entry name" value="INOSITOL 5-PHOSPHATASE"/>
    <property type="match status" value="1"/>
</dbReference>
<dbReference type="InterPro" id="IPR036691">
    <property type="entry name" value="Endo/exonu/phosph_ase_sf"/>
</dbReference>
<dbReference type="SMART" id="SM00128">
    <property type="entry name" value="IPPc"/>
    <property type="match status" value="1"/>
</dbReference>
<sequence length="957" mass="109080">MPDLVFSSKSLLENLGKENYQLVDETIENDENKVSDETSGNTDQFLLSSTLNSVPIVPKDAKVSETSEAIEKESEETGVVSDIASVELSDTDSISNGLIMTPNENIITPVKSKTLELLKILNTSNLLNSHDLLLASYYEEHKYDLITQKRLIMRVITWNLNQMKPPNLRELAGESGREWASFFYAGDETVSNENKEGLADLYSINFQETISLKSFSKSTNAIDEWVDFLLQVLNAISPEEYTVVYKTGLLALTTIIIAKCNISPNLSENRDGQIHNIRENTLGLGYLRWANKGCISVRFRVGGVGIDLFNHYKNQSISNTPKPRIDSGYKFNELDETVGKLPGVEIQILNVHLVHGENATQVQQRWDSWAKIERKIGLDDRSVSLAFDPSSIQSKDSAQVRLEQKLHASLNVKSNVDYSNYDSYFDQGMAHLSLNNDLPRTSEAPFVLTDIEKTKYEGKFTPIDINKFKYVTEANKAIVVCGDTNYRFSLPTSSQSSVQQLIAYNSWNDLLQHDQLKQEMRNKKVFIGFSEPEINFAPTFKIINNSNGKWVKIDTSKSQNNENKNTNNEELFYLPRYDTKRLPAYTDRILHVEKPYFENVKDSYSSITTKGSDHLPVASSYFIDAPIVDEDKLHLLRSKFNKAWDEIINKLVFLDIYEIIEVNHSMKSRAINDTPTAPVTQNINMRGGSLKLSCIVGETLNLTCQIENITDEAFNFIVREQTNRGWFGTKILVNCKSKRYYQERTGSEMQLQSKSKGEIVFSLTPTSVGVLERTFSIEIPDYKVCPAYIRYIALSIRVEDIFGTRFESINEKQFENILSCFKFIMENSSNFLLATIEDTVNTDNLTSIGWDLVREVSLWEFDKAKYEKLNISGENLLRTNIGSINVMAFLFLWLKSQSSAFNTTTKRGKVIFSNVLNLIKYLKLDVSSAYDVFGWLFTDEYELHSYFDKDFDIKLEL</sequence>